<evidence type="ECO:0000256" key="2">
    <source>
        <dbReference type="ARBA" id="ARBA00018687"/>
    </source>
</evidence>
<comment type="caution">
    <text evidence="7">The sequence shown here is derived from an EMBL/GenBank/DDBJ whole genome shotgun (WGS) entry which is preliminary data.</text>
</comment>
<dbReference type="EMBL" id="JAESVG020000003">
    <property type="protein sequence ID" value="KAG8629288.1"/>
    <property type="molecule type" value="Genomic_DNA"/>
</dbReference>
<feature type="domain" description="Rad50/SbcC-type AAA" evidence="6">
    <location>
        <begin position="79"/>
        <end position="276"/>
    </location>
</feature>
<dbReference type="InterPro" id="IPR027417">
    <property type="entry name" value="P-loop_NTPase"/>
</dbReference>
<protein>
    <recommendedName>
        <fullName evidence="2">Structural maintenance of chromosomes protein 5</fullName>
    </recommendedName>
</protein>
<evidence type="ECO:0000256" key="1">
    <source>
        <dbReference type="ARBA" id="ARBA00010171"/>
    </source>
</evidence>
<evidence type="ECO:0000256" key="4">
    <source>
        <dbReference type="SAM" id="Coils"/>
    </source>
</evidence>
<dbReference type="GO" id="GO:0003697">
    <property type="term" value="F:single-stranded DNA binding"/>
    <property type="evidence" value="ECO:0007669"/>
    <property type="project" value="TreeGrafter"/>
</dbReference>
<organism evidence="7 8">
    <name type="scientific">Elsinoe batatas</name>
    <dbReference type="NCBI Taxonomy" id="2601811"/>
    <lineage>
        <taxon>Eukaryota</taxon>
        <taxon>Fungi</taxon>
        <taxon>Dikarya</taxon>
        <taxon>Ascomycota</taxon>
        <taxon>Pezizomycotina</taxon>
        <taxon>Dothideomycetes</taxon>
        <taxon>Dothideomycetidae</taxon>
        <taxon>Myriangiales</taxon>
        <taxon>Elsinoaceae</taxon>
        <taxon>Elsinoe</taxon>
    </lineage>
</organism>
<feature type="compositionally biased region" description="Basic and acidic residues" evidence="5">
    <location>
        <begin position="714"/>
        <end position="736"/>
    </location>
</feature>
<dbReference type="Pfam" id="PF13476">
    <property type="entry name" value="AAA_23"/>
    <property type="match status" value="1"/>
</dbReference>
<reference evidence="7" key="1">
    <citation type="submission" date="2021-07" db="EMBL/GenBank/DDBJ databases">
        <title>Elsinoe batatas strain:CRI-CJ2 Genome sequencing and assembly.</title>
        <authorList>
            <person name="Huang L."/>
        </authorList>
    </citation>
    <scope>NUCLEOTIDE SEQUENCE</scope>
    <source>
        <strain evidence="7">CRI-CJ2</strain>
    </source>
</reference>
<dbReference type="Proteomes" id="UP000809789">
    <property type="component" value="Unassembled WGS sequence"/>
</dbReference>
<dbReference type="GO" id="GO:0016887">
    <property type="term" value="F:ATP hydrolysis activity"/>
    <property type="evidence" value="ECO:0007669"/>
    <property type="project" value="InterPro"/>
</dbReference>
<dbReference type="GO" id="GO:0000724">
    <property type="term" value="P:double-strand break repair via homologous recombination"/>
    <property type="evidence" value="ECO:0007669"/>
    <property type="project" value="TreeGrafter"/>
</dbReference>
<dbReference type="GO" id="GO:0030915">
    <property type="term" value="C:Smc5-Smc6 complex"/>
    <property type="evidence" value="ECO:0007669"/>
    <property type="project" value="TreeGrafter"/>
</dbReference>
<dbReference type="InterPro" id="IPR038729">
    <property type="entry name" value="Rad50/SbcC_AAA"/>
</dbReference>
<feature type="compositionally biased region" description="Basic residues" evidence="5">
    <location>
        <begin position="1"/>
        <end position="11"/>
    </location>
</feature>
<keyword evidence="8" id="KW-1185">Reference proteome</keyword>
<name>A0A8K0LBP2_9PEZI</name>
<evidence type="ECO:0000313" key="7">
    <source>
        <dbReference type="EMBL" id="KAG8629288.1"/>
    </source>
</evidence>
<keyword evidence="3 4" id="KW-0175">Coiled coil</keyword>
<evidence type="ECO:0000256" key="3">
    <source>
        <dbReference type="ARBA" id="ARBA00023054"/>
    </source>
</evidence>
<gene>
    <name evidence="7" type="ORF">KVT40_003153</name>
</gene>
<feature type="coiled-coil region" evidence="4">
    <location>
        <begin position="438"/>
        <end position="493"/>
    </location>
</feature>
<feature type="coiled-coil region" evidence="4">
    <location>
        <begin position="815"/>
        <end position="950"/>
    </location>
</feature>
<evidence type="ECO:0000256" key="5">
    <source>
        <dbReference type="SAM" id="MobiDB-lite"/>
    </source>
</evidence>
<evidence type="ECO:0000259" key="6">
    <source>
        <dbReference type="Pfam" id="PF13476"/>
    </source>
</evidence>
<feature type="region of interest" description="Disordered" evidence="5">
    <location>
        <begin position="264"/>
        <end position="286"/>
    </location>
</feature>
<feature type="region of interest" description="Disordered" evidence="5">
    <location>
        <begin position="1"/>
        <end position="74"/>
    </location>
</feature>
<dbReference type="PANTHER" id="PTHR45916">
    <property type="entry name" value="STRUCTURAL MAINTENANCE OF CHROMOSOMES PROTEIN 5"/>
    <property type="match status" value="1"/>
</dbReference>
<dbReference type="Gene3D" id="3.40.50.300">
    <property type="entry name" value="P-loop containing nucleotide triphosphate hydrolases"/>
    <property type="match status" value="1"/>
</dbReference>
<evidence type="ECO:0000313" key="8">
    <source>
        <dbReference type="Proteomes" id="UP000809789"/>
    </source>
</evidence>
<accession>A0A8K0LBP2</accession>
<sequence length="1011" mass="115264">MPGRLSGRKRTHSPDSEGDESTSQASEELGSSAKRPRTNAYQSHQSPSRPLLPSSYRNDAHTSQNDISIPDFQPGSVRRVTMRNFVTYKEAEFLPGPSLNMVIGPNGTGKSTLVCAICLGLGWETKHLGRAKDVGEFIRHGCEEAQIVIELERDPQRHDHNQIIKAVIKRKADRNGDKTGKTTFYLNGRESPRKRIIEECKSFAIQVDNLCQFLPQDRVVEFAALNPIELLAKTLQAAAPAEVTDQHEQLKELHADQAKFVQDQRSHTENLKSLESRHSAQRTDVERFQERASLQKKIAALDMFKPTLEFKAARALWEEAKSRRQTARDEMTQLEAEVAPALETCNQKLAYVNQVRVAVQSRKRLATKAEADATRHFQKQEQFATQIKDLQTQQENESKREKDLNHSCQRLRNTIGGIEVKMQNAPPEFDPQTYNDKIREHAREINTLENKIAEVQEKQGDISTQIANRQRQIANLERDKEALQSKAGRQENKLKSLSPDTFRAWQWVQNHQNAFKDQVYGPPMLTCSVKDPRYADSVENAFGKSDFVAFTVTNDEDFQKLQRELAGSQKLSDIYIRTSRTSLASYRPSVPQEQLSSLGLDGYILDLLEGPEPVLGMLCDGRAIHQTAFAKSRLSPEQIDGIQKTELGTFVTPDEIYTTTRRREYGAAGISTRTRKTKKAQVFNDAAVDTSAENEIKRAVLELRDEIADLQVRRGDNEQALKDSKEKMKEHQKQRTEVQTQKDQLQSAVAKFNGLPTQLANEKEKLQAKREELQDLRDRTREYDEQIGVIVMNKGKEIIQYVIRVDALQKMHAKLFEAEIVLIEAESDLQTLEDKNTEVTSRLEQAKANVERAKEDVQEARTNAQYWQGKLREMEERLTDEDRAFHSEIPEGHTAEDLQNDIEGLQARLESLHEGNANVVKEFEERALRIEKTKEKLKRITRDLSILESKISDIRRVWEPKVDALVSQISDAFSDNFNRIGCAGQVEVNKADDFSEWSIMIMVKFRQVIGI</sequence>
<proteinExistence type="inferred from homology"/>
<dbReference type="SUPFAM" id="SSF52540">
    <property type="entry name" value="P-loop containing nucleoside triphosphate hydrolases"/>
    <property type="match status" value="1"/>
</dbReference>
<dbReference type="GO" id="GO:0005634">
    <property type="term" value="C:nucleus"/>
    <property type="evidence" value="ECO:0007669"/>
    <property type="project" value="TreeGrafter"/>
</dbReference>
<comment type="similarity">
    <text evidence="1">Belongs to the SMC family. SMC5 subfamily.</text>
</comment>
<feature type="region of interest" description="Disordered" evidence="5">
    <location>
        <begin position="714"/>
        <end position="741"/>
    </location>
</feature>
<dbReference type="AlphaFoldDB" id="A0A8K0LBP2"/>
<dbReference type="PANTHER" id="PTHR45916:SF1">
    <property type="entry name" value="STRUCTURAL MAINTENANCE OF CHROMOSOMES PROTEIN 5"/>
    <property type="match status" value="1"/>
</dbReference>
<dbReference type="OrthoDB" id="10254973at2759"/>
<dbReference type="Gene3D" id="1.10.287.1490">
    <property type="match status" value="2"/>
</dbReference>
<feature type="compositionally biased region" description="Low complexity" evidence="5">
    <location>
        <begin position="42"/>
        <end position="55"/>
    </location>
</feature>